<proteinExistence type="predicted"/>
<dbReference type="PANTHER" id="PTHR33371:SF19">
    <property type="entry name" value="MCE-FAMILY PROTEIN MCE4A"/>
    <property type="match status" value="1"/>
</dbReference>
<evidence type="ECO:0000259" key="1">
    <source>
        <dbReference type="Pfam" id="PF02470"/>
    </source>
</evidence>
<keyword evidence="4" id="KW-1185">Reference proteome</keyword>
<dbReference type="InterPro" id="IPR052336">
    <property type="entry name" value="MlaD_Phospholipid_Transporter"/>
</dbReference>
<sequence length="434" mass="45006">MSILLESDPNRLSTRRLFLCGVVALMSAALLVAATIAKTGGKFDEAYHLTALLGDIGDGLPAGSDVKFRGVLVGEVREVGLSTDGGPNVVRISIDPERLSAIPGSVTARVVPSNVFAVSSVQLVDNGAAAPLRENATIVQDESLSTVQLQTALTKLRELTAAAARLDTQDTLGVLAAVAEATDRRGKDIVQAGARLERIVHEIGAVVTPDGGPSTLSALADAVEGLHNSAPDLLDAVGHAVGPMRTLVETEEQLSSFFFGSANTLSTVATAFENNTEQMTSLTARLGPVLGVVADGAHEFTPIVTRMNRISEKWFVEFWPPGQQNGVGKFVFQATPHLTYTRADCPRYGDLAGPSCTTAPETGAPRVVDRLGESSSAGGVPVGGNVGPVGSPDEKKIIDRILGGDLGAAADLLLGPVARGADIRVVPEDSGAPR</sequence>
<feature type="domain" description="Mammalian cell entry C-terminal" evidence="2">
    <location>
        <begin position="129"/>
        <end position="354"/>
    </location>
</feature>
<reference evidence="3 4" key="1">
    <citation type="submission" date="2023-08" db="EMBL/GenBank/DDBJ databases">
        <authorList>
            <person name="Girao M."/>
            <person name="Carvalho M.F."/>
        </authorList>
    </citation>
    <scope>NUCLEOTIDE SEQUENCE [LARGE SCALE GENOMIC DNA]</scope>
    <source>
        <strain evidence="3 4">CC-R104</strain>
    </source>
</reference>
<organism evidence="3 4">
    <name type="scientific">Rhodococcus chondri</name>
    <dbReference type="NCBI Taxonomy" id="3065941"/>
    <lineage>
        <taxon>Bacteria</taxon>
        <taxon>Bacillati</taxon>
        <taxon>Actinomycetota</taxon>
        <taxon>Actinomycetes</taxon>
        <taxon>Mycobacteriales</taxon>
        <taxon>Nocardiaceae</taxon>
        <taxon>Rhodococcus</taxon>
    </lineage>
</organism>
<dbReference type="InterPro" id="IPR024516">
    <property type="entry name" value="Mce_C"/>
</dbReference>
<dbReference type="Pfam" id="PF11887">
    <property type="entry name" value="Mce4_CUP1"/>
    <property type="match status" value="1"/>
</dbReference>
<evidence type="ECO:0000313" key="3">
    <source>
        <dbReference type="EMBL" id="MEE2033892.1"/>
    </source>
</evidence>
<dbReference type="PANTHER" id="PTHR33371">
    <property type="entry name" value="INTERMEMBRANE PHOSPHOLIPID TRANSPORT SYSTEM BINDING PROTEIN MLAD-RELATED"/>
    <property type="match status" value="1"/>
</dbReference>
<dbReference type="InterPro" id="IPR003399">
    <property type="entry name" value="Mce/MlaD"/>
</dbReference>
<feature type="domain" description="Mce/MlaD" evidence="1">
    <location>
        <begin position="46"/>
        <end position="124"/>
    </location>
</feature>
<comment type="caution">
    <text evidence="3">The sequence shown here is derived from an EMBL/GenBank/DDBJ whole genome shotgun (WGS) entry which is preliminary data.</text>
</comment>
<dbReference type="Pfam" id="PF02470">
    <property type="entry name" value="MlaD"/>
    <property type="match status" value="1"/>
</dbReference>
<dbReference type="RefSeq" id="WP_330153283.1">
    <property type="nucleotide sequence ID" value="NZ_JAUZMZ010000106.1"/>
</dbReference>
<evidence type="ECO:0000313" key="4">
    <source>
        <dbReference type="Proteomes" id="UP001331936"/>
    </source>
</evidence>
<dbReference type="EMBL" id="JAUZMZ010000106">
    <property type="protein sequence ID" value="MEE2033892.1"/>
    <property type="molecule type" value="Genomic_DNA"/>
</dbReference>
<protein>
    <submittedName>
        <fullName evidence="3">MCE family protein</fullName>
    </submittedName>
</protein>
<name>A0ABU7JVV0_9NOCA</name>
<accession>A0ABU7JVV0</accession>
<dbReference type="Proteomes" id="UP001331936">
    <property type="component" value="Unassembled WGS sequence"/>
</dbReference>
<gene>
    <name evidence="3" type="ORF">Q8814_17495</name>
</gene>
<evidence type="ECO:0000259" key="2">
    <source>
        <dbReference type="Pfam" id="PF11887"/>
    </source>
</evidence>